<dbReference type="GO" id="GO:0005737">
    <property type="term" value="C:cytoplasm"/>
    <property type="evidence" value="ECO:0007669"/>
    <property type="project" value="TreeGrafter"/>
</dbReference>
<reference evidence="7" key="3">
    <citation type="submission" date="2025-08" db="UniProtKB">
        <authorList>
            <consortium name="RefSeq"/>
        </authorList>
    </citation>
    <scope>IDENTIFICATION</scope>
    <source>
        <strain evidence="7">NI907</strain>
    </source>
</reference>
<dbReference type="GeneID" id="41962976"/>
<dbReference type="KEGG" id="pgri:PgNI_08067"/>
<dbReference type="PANTHER" id="PTHR28657:SF10">
    <property type="entry name" value="INDOLEAMINE 2,3-DIOXYGENASE"/>
    <property type="match status" value="1"/>
</dbReference>
<comment type="similarity">
    <text evidence="1">Belongs to the indoleamine 2,3-dioxygenase family.</text>
</comment>
<evidence type="ECO:0000256" key="4">
    <source>
        <dbReference type="PIRSR" id="PIRSR600898-1"/>
    </source>
</evidence>
<reference evidence="6 7" key="1">
    <citation type="journal article" date="2019" name="Mol. Biol. Evol.">
        <title>Blast fungal genomes show frequent chromosomal changes, gene gains and losses, and effector gene turnover.</title>
        <authorList>
            <person name="Gomez Luciano L.B."/>
            <person name="Jason Tsai I."/>
            <person name="Chuma I."/>
            <person name="Tosa Y."/>
            <person name="Chen Y.H."/>
            <person name="Li J.Y."/>
            <person name="Li M.Y."/>
            <person name="Jade Lu M.Y."/>
            <person name="Nakayashiki H."/>
            <person name="Li W.H."/>
        </authorList>
    </citation>
    <scope>NUCLEOTIDE SEQUENCE [LARGE SCALE GENOMIC DNA]</scope>
    <source>
        <strain evidence="6 7">NI907</strain>
    </source>
</reference>
<keyword evidence="6" id="KW-1185">Reference proteome</keyword>
<dbReference type="GO" id="GO:0033754">
    <property type="term" value="F:indoleamine 2,3-dioxygenase activity"/>
    <property type="evidence" value="ECO:0007669"/>
    <property type="project" value="TreeGrafter"/>
</dbReference>
<gene>
    <name evidence="7" type="ORF">PgNI_08067</name>
</gene>
<dbReference type="SUPFAM" id="SSF140959">
    <property type="entry name" value="Indolic compounds 2,3-dioxygenase-like"/>
    <property type="match status" value="1"/>
</dbReference>
<evidence type="ECO:0008006" key="8">
    <source>
        <dbReference type="Google" id="ProtNLM"/>
    </source>
</evidence>
<keyword evidence="3 4" id="KW-0408">Iron</keyword>
<accession>A0A6P8AWB8</accession>
<proteinExistence type="inferred from homology"/>
<dbReference type="GO" id="GO:0020037">
    <property type="term" value="F:heme binding"/>
    <property type="evidence" value="ECO:0007669"/>
    <property type="project" value="InterPro"/>
</dbReference>
<name>A0A6P8AWB8_PYRGI</name>
<evidence type="ECO:0000256" key="5">
    <source>
        <dbReference type="SAM" id="MobiDB-lite"/>
    </source>
</evidence>
<evidence type="ECO:0000256" key="1">
    <source>
        <dbReference type="ARBA" id="ARBA00007119"/>
    </source>
</evidence>
<evidence type="ECO:0000313" key="6">
    <source>
        <dbReference type="Proteomes" id="UP000515153"/>
    </source>
</evidence>
<reference evidence="7" key="2">
    <citation type="submission" date="2019-10" db="EMBL/GenBank/DDBJ databases">
        <authorList>
            <consortium name="NCBI Genome Project"/>
        </authorList>
    </citation>
    <scope>NUCLEOTIDE SEQUENCE</scope>
    <source>
        <strain evidence="7">NI907</strain>
    </source>
</reference>
<evidence type="ECO:0000313" key="7">
    <source>
        <dbReference type="RefSeq" id="XP_030979185.1"/>
    </source>
</evidence>
<sequence>MSPPEHAPQSPAALASWLESKYSVTPNGFLPSAEPLAVLPNTYYQPWETLASSLPKLLQNNTFRAHVDAELPVLSTSRLQAEQEWRRAYLILTFATHAYIWGGDKPSEHLPPQITVPLLEVSKHLDLPPAATYAATNLWNFRTTAEGAPFSDLDAIESLVTFTGTPDESWFYAVSVALECEGGNVIPVMISAMNAIPNNDLAACRQNIAALHKLMACIRRVGDILDRMHERCGPDVFYHAIRPFLAGSKNMADAGLPRGVLYDQGDGKGDWLGLRGGSNGQSSLIQFFDIVLGVEHKATENQNSDLKKHEDKELPFHEEVRAYMPGPHRRFLEYVRSLPSIRDFALQPMETDEAIGERDDDDEEEEEDHELMAERGLLRSTFTRATRVLAGLRNKHLQIVARYIILPSRRQQQQVRAGLGQQPGQRNIGLAGVAWREPPQNPVAIPKDDGDGVAGGGQRKRRMSETQLTGTGGTALMPFLKQVRDETVRAGRPDEVEIEA</sequence>
<protein>
    <recommendedName>
        <fullName evidence="8">Indoleamine 2,3-dioxygenase</fullName>
    </recommendedName>
</protein>
<dbReference type="AlphaFoldDB" id="A0A6P8AWB8"/>
<dbReference type="InterPro" id="IPR000898">
    <property type="entry name" value="Indolamine_dOase"/>
</dbReference>
<dbReference type="GO" id="GO:0019441">
    <property type="term" value="P:L-tryptophan catabolic process to kynurenine"/>
    <property type="evidence" value="ECO:0007669"/>
    <property type="project" value="InterPro"/>
</dbReference>
<keyword evidence="2 4" id="KW-0479">Metal-binding</keyword>
<evidence type="ECO:0000256" key="2">
    <source>
        <dbReference type="ARBA" id="ARBA00022723"/>
    </source>
</evidence>
<dbReference type="GO" id="GO:0046872">
    <property type="term" value="F:metal ion binding"/>
    <property type="evidence" value="ECO:0007669"/>
    <property type="project" value="UniProtKB-KW"/>
</dbReference>
<evidence type="ECO:0000256" key="3">
    <source>
        <dbReference type="ARBA" id="ARBA00023004"/>
    </source>
</evidence>
<feature type="region of interest" description="Disordered" evidence="5">
    <location>
        <begin position="440"/>
        <end position="472"/>
    </location>
</feature>
<keyword evidence="4" id="KW-0349">Heme</keyword>
<dbReference type="Proteomes" id="UP000515153">
    <property type="component" value="Chromosome V"/>
</dbReference>
<organism evidence="6 7">
    <name type="scientific">Pyricularia grisea</name>
    <name type="common">Crabgrass-specific blast fungus</name>
    <name type="synonym">Magnaporthe grisea</name>
    <dbReference type="NCBI Taxonomy" id="148305"/>
    <lineage>
        <taxon>Eukaryota</taxon>
        <taxon>Fungi</taxon>
        <taxon>Dikarya</taxon>
        <taxon>Ascomycota</taxon>
        <taxon>Pezizomycotina</taxon>
        <taxon>Sordariomycetes</taxon>
        <taxon>Sordariomycetidae</taxon>
        <taxon>Magnaporthales</taxon>
        <taxon>Pyriculariaceae</taxon>
        <taxon>Pyricularia</taxon>
    </lineage>
</organism>
<dbReference type="InterPro" id="IPR037217">
    <property type="entry name" value="Trp/Indoleamine_2_3_dOase-like"/>
</dbReference>
<dbReference type="GO" id="GO:0034354">
    <property type="term" value="P:'de novo' NAD+ biosynthetic process from L-tryptophan"/>
    <property type="evidence" value="ECO:0007669"/>
    <property type="project" value="TreeGrafter"/>
</dbReference>
<dbReference type="RefSeq" id="XP_030979185.1">
    <property type="nucleotide sequence ID" value="XM_031128067.1"/>
</dbReference>
<dbReference type="PROSITE" id="PS00876">
    <property type="entry name" value="IDO_1"/>
    <property type="match status" value="1"/>
</dbReference>
<feature type="binding site" description="proximal binding residue" evidence="4">
    <location>
        <position position="396"/>
    </location>
    <ligand>
        <name>heme b</name>
        <dbReference type="ChEBI" id="CHEBI:60344"/>
    </ligand>
    <ligandPart>
        <name>Fe</name>
        <dbReference type="ChEBI" id="CHEBI:18248"/>
    </ligandPart>
</feature>
<dbReference type="Pfam" id="PF01231">
    <property type="entry name" value="IDO"/>
    <property type="match status" value="1"/>
</dbReference>
<dbReference type="Gene3D" id="1.20.58.480">
    <property type="match status" value="1"/>
</dbReference>
<dbReference type="PANTHER" id="PTHR28657">
    <property type="entry name" value="INDOLEAMINE 2,3-DIOXYGENASE"/>
    <property type="match status" value="1"/>
</dbReference>